<evidence type="ECO:0000313" key="2">
    <source>
        <dbReference type="Proteomes" id="UP000177622"/>
    </source>
</evidence>
<dbReference type="AlphaFoldDB" id="A0A1F5L0M6"/>
<name>A0A1F5L0M6_PENAI</name>
<dbReference type="RefSeq" id="XP_022482000.1">
    <property type="nucleotide sequence ID" value="XM_022638144.1"/>
</dbReference>
<dbReference type="GeneID" id="34582878"/>
<proteinExistence type="predicted"/>
<accession>A0A1F5L0M6</accession>
<organism evidence="1 2">
    <name type="scientific">Penicillium arizonense</name>
    <dbReference type="NCBI Taxonomy" id="1835702"/>
    <lineage>
        <taxon>Eukaryota</taxon>
        <taxon>Fungi</taxon>
        <taxon>Dikarya</taxon>
        <taxon>Ascomycota</taxon>
        <taxon>Pezizomycotina</taxon>
        <taxon>Eurotiomycetes</taxon>
        <taxon>Eurotiomycetidae</taxon>
        <taxon>Eurotiales</taxon>
        <taxon>Aspergillaceae</taxon>
        <taxon>Penicillium</taxon>
    </lineage>
</organism>
<keyword evidence="2" id="KW-1185">Reference proteome</keyword>
<gene>
    <name evidence="1" type="ORF">PENARI_c206G02165</name>
</gene>
<comment type="caution">
    <text evidence="1">The sequence shown here is derived from an EMBL/GenBank/DDBJ whole genome shotgun (WGS) entry which is preliminary data.</text>
</comment>
<protein>
    <submittedName>
        <fullName evidence="1">Uncharacterized protein</fullName>
    </submittedName>
</protein>
<dbReference type="EMBL" id="LXJU01000206">
    <property type="protein sequence ID" value="OGE46529.1"/>
    <property type="molecule type" value="Genomic_DNA"/>
</dbReference>
<reference evidence="1 2" key="1">
    <citation type="journal article" date="2016" name="Sci. Rep.">
        <title>Penicillium arizonense, a new, genome sequenced fungal species, reveals a high chemical diversity in secreted metabolites.</title>
        <authorList>
            <person name="Grijseels S."/>
            <person name="Nielsen J.C."/>
            <person name="Randelovic M."/>
            <person name="Nielsen J."/>
            <person name="Nielsen K.F."/>
            <person name="Workman M."/>
            <person name="Frisvad J.C."/>
        </authorList>
    </citation>
    <scope>NUCLEOTIDE SEQUENCE [LARGE SCALE GENOMIC DNA]</scope>
    <source>
        <strain evidence="1 2">CBS 141311</strain>
    </source>
</reference>
<dbReference type="Proteomes" id="UP000177622">
    <property type="component" value="Unassembled WGS sequence"/>
</dbReference>
<sequence length="83" mass="8686">MAFGDGSTSTGDTSGCLMLGMGSGLVDSLIANNDTGQNHNSRLSQTYRWLPNHPLSPNDPGRIFPPNGVVGLDGNTFSYNNSA</sequence>
<evidence type="ECO:0000313" key="1">
    <source>
        <dbReference type="EMBL" id="OGE46529.1"/>
    </source>
</evidence>